<dbReference type="EC" id="1.14.11.8" evidence="4"/>
<feature type="region of interest" description="Disordered" evidence="16">
    <location>
        <begin position="318"/>
        <end position="337"/>
    </location>
</feature>
<evidence type="ECO:0000256" key="10">
    <source>
        <dbReference type="ARBA" id="ARBA00030363"/>
    </source>
</evidence>
<name>A0A8J8W4K0_9EURO</name>
<dbReference type="SUPFAM" id="SSF54637">
    <property type="entry name" value="Thioesterase/thiol ester dehydrase-isomerase"/>
    <property type="match status" value="2"/>
</dbReference>
<evidence type="ECO:0000256" key="14">
    <source>
        <dbReference type="ARBA" id="ARBA00049334"/>
    </source>
</evidence>
<dbReference type="InterPro" id="IPR038492">
    <property type="entry name" value="GBBH-like_N_sf"/>
</dbReference>
<dbReference type="SUPFAM" id="SSF51197">
    <property type="entry name" value="Clavaminate synthase-like"/>
    <property type="match status" value="1"/>
</dbReference>
<dbReference type="Pfam" id="PF01575">
    <property type="entry name" value="MaoC_dehydratas"/>
    <property type="match status" value="1"/>
</dbReference>
<comment type="cofactor">
    <cofactor evidence="1">
        <name>Fe(2+)</name>
        <dbReference type="ChEBI" id="CHEBI:29033"/>
    </cofactor>
</comment>
<sequence>MSAPGAGHEFPSQEVSWQKRDVLLFANSIGVKADELHFLYELHPSFSVFPTYPLILPFKLTDQEVVDFYARQKAVKIPGVPDLDHRHGVDGQRKITVLKPLPPTSAGKKFELRNKVIGVYDKGKPGTVVETEQSIVDAKTGEVYSKVLSSGFLVGQGGWGGPKGPATVNFPPPAEKKPDATHVVQTNMETAHLYRLNGDYNPLHATPEPGQKMGFGGTIIHGLFSWNTTAHGVLRELGGSNPDNLKEFQARFASPVRPGDKLTTEIWRMGDKQSDGFEEVRFVTKNQYGKVVLSNGRALSFLFTVERLQELRIGGRLQSTSTQSGSEAPKIEKAKNDSKDAKVQKAFQLAQSYGNTVVKTNRPEEGPFWQFGSLFMRENCQCPKCVHPDTKQRIVDTFAISPKVRPKSVRSVDAENVHVKWNDGHESTYSWNWLAAHRGNTKPAAKSAAADAIRLPRPFEVYEQRDGNPYPEVAYDAVMSEDKAVLEWLENIWKWGFSFVKGVPVDPQSTKALIERIAFIRHTHYGGFWDFTADLTYKDTAYTNEWLGAHTDNTYFSDPARLQLFHLLSHTDGKGGESLLVDGFAAAKKLAKTSPQSYKILSTSRHPWHASGNEDVCIQPSSTAPVFSVHDDTKAVYQIRWNNYDRAPKANWHINEQKEWYDAARVYNNILTDSSNEIWTQLQPGTALIFDNWRMLHGRSEFTGKRRMCGGYVNNDDFVSRFRLLKFGRQKVLDNLGNINQFKRPDSPYSIY</sequence>
<dbReference type="InterPro" id="IPR002539">
    <property type="entry name" value="MaoC-like_dom"/>
</dbReference>
<dbReference type="GO" id="GO:0044594">
    <property type="term" value="F:17-beta-hydroxysteroid dehydrogenase (NAD+) activity"/>
    <property type="evidence" value="ECO:0007669"/>
    <property type="project" value="TreeGrafter"/>
</dbReference>
<comment type="catalytic activity">
    <reaction evidence="14">
        <text>N(6),N(6),N(6)-trimethyl-L-lysine + 2-oxoglutarate + O2 = (3S)-3-hydroxy-N(6),N(6),N(6)-trimethyl-L-lysine + succinate + CO2</text>
        <dbReference type="Rhea" id="RHEA:14181"/>
        <dbReference type="ChEBI" id="CHEBI:15379"/>
        <dbReference type="ChEBI" id="CHEBI:16526"/>
        <dbReference type="ChEBI" id="CHEBI:16810"/>
        <dbReference type="ChEBI" id="CHEBI:30031"/>
        <dbReference type="ChEBI" id="CHEBI:58100"/>
        <dbReference type="ChEBI" id="CHEBI:141499"/>
        <dbReference type="EC" id="1.14.11.8"/>
    </reaction>
</comment>
<comment type="cofactor">
    <cofactor evidence="2">
        <name>L-ascorbate</name>
        <dbReference type="ChEBI" id="CHEBI:38290"/>
    </cofactor>
</comment>
<dbReference type="GO" id="GO:0050353">
    <property type="term" value="F:trimethyllysine dioxygenase activity"/>
    <property type="evidence" value="ECO:0007669"/>
    <property type="project" value="UniProtKB-EC"/>
</dbReference>
<evidence type="ECO:0000256" key="4">
    <source>
        <dbReference type="ARBA" id="ARBA00012267"/>
    </source>
</evidence>
<dbReference type="GO" id="GO:0006635">
    <property type="term" value="P:fatty acid beta-oxidation"/>
    <property type="evidence" value="ECO:0007669"/>
    <property type="project" value="TreeGrafter"/>
</dbReference>
<evidence type="ECO:0000256" key="13">
    <source>
        <dbReference type="ARBA" id="ARBA00046008"/>
    </source>
</evidence>
<protein>
    <recommendedName>
        <fullName evidence="15">Trimethyllysine dioxygenase</fullName>
        <ecNumber evidence="4">1.14.11.8</ecNumber>
    </recommendedName>
    <alternativeName>
        <fullName evidence="11">Epsilon-trimethyllysine 2-oxoglutarate dioxygenase</fullName>
    </alternativeName>
    <alternativeName>
        <fullName evidence="10">TML hydroxylase</fullName>
    </alternativeName>
    <alternativeName>
        <fullName evidence="12">TML-alpha-ketoglutarate dioxygenase</fullName>
    </alternativeName>
</protein>
<evidence type="ECO:0000256" key="2">
    <source>
        <dbReference type="ARBA" id="ARBA00001961"/>
    </source>
</evidence>
<evidence type="ECO:0000259" key="17">
    <source>
        <dbReference type="Pfam" id="PF01575"/>
    </source>
</evidence>
<evidence type="ECO:0000256" key="15">
    <source>
        <dbReference type="ARBA" id="ARBA00071191"/>
    </source>
</evidence>
<proteinExistence type="inferred from homology"/>
<dbReference type="Pfam" id="PF22622">
    <property type="entry name" value="MFE-2_hydrat-2_N"/>
    <property type="match status" value="1"/>
</dbReference>
<dbReference type="InterPro" id="IPR003819">
    <property type="entry name" value="TauD/TfdA-like"/>
</dbReference>
<dbReference type="GO" id="GO:0045329">
    <property type="term" value="P:carnitine biosynthetic process"/>
    <property type="evidence" value="ECO:0007669"/>
    <property type="project" value="UniProtKB-UniPathway"/>
</dbReference>
<comment type="similarity">
    <text evidence="3">Belongs to the gamma-BBH/TMLD family.</text>
</comment>
<keyword evidence="8" id="KW-0560">Oxidoreductase</keyword>
<dbReference type="NCBIfam" id="TIGR02410">
    <property type="entry name" value="carnitine_TMLD"/>
    <property type="match status" value="1"/>
</dbReference>
<dbReference type="FunFam" id="3.30.2020.30:FF:000002">
    <property type="entry name" value="Putative gamma-butyrobetaine dioxygenase"/>
    <property type="match status" value="1"/>
</dbReference>
<feature type="domain" description="TauD/TfdA-like" evidence="18">
    <location>
        <begin position="472"/>
        <end position="712"/>
    </location>
</feature>
<dbReference type="GO" id="GO:0005506">
    <property type="term" value="F:iron ion binding"/>
    <property type="evidence" value="ECO:0007669"/>
    <property type="project" value="InterPro"/>
</dbReference>
<dbReference type="Pfam" id="PF06155">
    <property type="entry name" value="GBBH-like_N"/>
    <property type="match status" value="1"/>
</dbReference>
<keyword evidence="9" id="KW-0408">Iron</keyword>
<gene>
    <name evidence="21" type="ORF">PECM_005835</name>
</gene>
<evidence type="ECO:0000256" key="6">
    <source>
        <dbReference type="ARBA" id="ARBA00022873"/>
    </source>
</evidence>
<dbReference type="InterPro" id="IPR010376">
    <property type="entry name" value="GBBH-like_N"/>
</dbReference>
<evidence type="ECO:0000256" key="5">
    <source>
        <dbReference type="ARBA" id="ARBA00022723"/>
    </source>
</evidence>
<evidence type="ECO:0000256" key="16">
    <source>
        <dbReference type="SAM" id="MobiDB-lite"/>
    </source>
</evidence>
<evidence type="ECO:0000256" key="3">
    <source>
        <dbReference type="ARBA" id="ARBA00008654"/>
    </source>
</evidence>
<comment type="function">
    <text evidence="13">Converts trimethyllysine (TML) into hydroxytrimethyllysine (HTML).</text>
</comment>
<feature type="domain" description="Peroxisomal multifunctional enzyme type 2-like N-terminal" evidence="20">
    <location>
        <begin position="17"/>
        <end position="155"/>
    </location>
</feature>
<evidence type="ECO:0000313" key="22">
    <source>
        <dbReference type="Proteomes" id="UP000631181"/>
    </source>
</evidence>
<dbReference type="FunFam" id="3.60.130.10:FF:000001">
    <property type="entry name" value="Trimethyllysine dioxygenase, mitochondrial"/>
    <property type="match status" value="1"/>
</dbReference>
<dbReference type="Proteomes" id="UP000631181">
    <property type="component" value="Unassembled WGS sequence"/>
</dbReference>
<keyword evidence="7 21" id="KW-0223">Dioxygenase</keyword>
<dbReference type="EMBL" id="WIWV01000043">
    <property type="protein sequence ID" value="KAF7716278.1"/>
    <property type="molecule type" value="Genomic_DNA"/>
</dbReference>
<dbReference type="PANTHER" id="PTHR13078">
    <property type="entry name" value="PEROXISOMAL MULTIFUNCTIONAL ENZYME TYPE 2-RELATED"/>
    <property type="match status" value="1"/>
</dbReference>
<dbReference type="GO" id="GO:0003857">
    <property type="term" value="F:(3S)-3-hydroxyacyl-CoA dehydrogenase (NAD+) activity"/>
    <property type="evidence" value="ECO:0007669"/>
    <property type="project" value="TreeGrafter"/>
</dbReference>
<dbReference type="AlphaFoldDB" id="A0A8J8W4K0"/>
<keyword evidence="22" id="KW-1185">Reference proteome</keyword>
<dbReference type="InterPro" id="IPR054357">
    <property type="entry name" value="MFE-2_N"/>
</dbReference>
<dbReference type="OrthoDB" id="408743at2759"/>
<evidence type="ECO:0000259" key="18">
    <source>
        <dbReference type="Pfam" id="PF02668"/>
    </source>
</evidence>
<dbReference type="Gene3D" id="3.30.2020.30">
    <property type="match status" value="1"/>
</dbReference>
<dbReference type="Pfam" id="PF02668">
    <property type="entry name" value="TauD"/>
    <property type="match status" value="1"/>
</dbReference>
<evidence type="ECO:0000256" key="1">
    <source>
        <dbReference type="ARBA" id="ARBA00001954"/>
    </source>
</evidence>
<evidence type="ECO:0000259" key="19">
    <source>
        <dbReference type="Pfam" id="PF06155"/>
    </source>
</evidence>
<reference evidence="21" key="1">
    <citation type="journal article" date="2020" name="Front. Microbiol.">
        <title>Gene regulatory networks of Penicillium echinulatum 2HH and Penicillium oxalicum 114-2 inferred by a computational biology approach.</title>
        <authorList>
            <person name="Lenz A.R."/>
            <person name="Galan-Vasquez E."/>
            <person name="Balbinot E."/>
            <person name="De Abreu F.P."/>
            <person name="De Oliveira N.S."/>
            <person name="Da Rosa L.O."/>
            <person name="De Avila E Silva S."/>
            <person name="Camassola M."/>
            <person name="Dillon A.J.P."/>
            <person name="Perez-Rueda E."/>
        </authorList>
    </citation>
    <scope>NUCLEOTIDE SEQUENCE</scope>
    <source>
        <strain evidence="21">S1M29</strain>
    </source>
</reference>
<dbReference type="InterPro" id="IPR042098">
    <property type="entry name" value="TauD-like_sf"/>
</dbReference>
<dbReference type="PANTHER" id="PTHR13078:SF57">
    <property type="entry name" value="DEHYDRATASE, PUTATIVE (AFU_ORTHOLOGUE AFUA_5G00640)-RELATED"/>
    <property type="match status" value="1"/>
</dbReference>
<feature type="domain" description="Gamma-butyrobetaine hydroxylase-like N-terminal" evidence="19">
    <location>
        <begin position="369"/>
        <end position="434"/>
    </location>
</feature>
<dbReference type="CDD" id="cd00250">
    <property type="entry name" value="CAS_like"/>
    <property type="match status" value="1"/>
</dbReference>
<dbReference type="GO" id="GO:0004300">
    <property type="term" value="F:enoyl-CoA hydratase activity"/>
    <property type="evidence" value="ECO:0007669"/>
    <property type="project" value="TreeGrafter"/>
</dbReference>
<dbReference type="InterPro" id="IPR012776">
    <property type="entry name" value="Trimethyllysine_dOase"/>
</dbReference>
<evidence type="ECO:0000256" key="9">
    <source>
        <dbReference type="ARBA" id="ARBA00023004"/>
    </source>
</evidence>
<feature type="domain" description="MaoC-like" evidence="17">
    <location>
        <begin position="173"/>
        <end position="277"/>
    </location>
</feature>
<dbReference type="GO" id="GO:0005777">
    <property type="term" value="C:peroxisome"/>
    <property type="evidence" value="ECO:0007669"/>
    <property type="project" value="TreeGrafter"/>
</dbReference>
<dbReference type="CDD" id="cd03448">
    <property type="entry name" value="HDE_HSD"/>
    <property type="match status" value="1"/>
</dbReference>
<comment type="caution">
    <text evidence="21">The sequence shown here is derived from an EMBL/GenBank/DDBJ whole genome shotgun (WGS) entry which is preliminary data.</text>
</comment>
<dbReference type="Gene3D" id="3.60.130.10">
    <property type="entry name" value="Clavaminate synthase-like"/>
    <property type="match status" value="1"/>
</dbReference>
<organism evidence="21 22">
    <name type="scientific">Penicillium ucsense</name>
    <dbReference type="NCBI Taxonomy" id="2839758"/>
    <lineage>
        <taxon>Eukaryota</taxon>
        <taxon>Fungi</taxon>
        <taxon>Dikarya</taxon>
        <taxon>Ascomycota</taxon>
        <taxon>Pezizomycotina</taxon>
        <taxon>Eurotiomycetes</taxon>
        <taxon>Eurotiomycetidae</taxon>
        <taxon>Eurotiales</taxon>
        <taxon>Aspergillaceae</taxon>
        <taxon>Penicillium</taxon>
    </lineage>
</organism>
<accession>A0A8J8W4K0</accession>
<dbReference type="Gene3D" id="3.10.129.10">
    <property type="entry name" value="Hotdog Thioesterase"/>
    <property type="match status" value="2"/>
</dbReference>
<keyword evidence="6" id="KW-0124">Carnitine biosynthesis</keyword>
<evidence type="ECO:0000256" key="8">
    <source>
        <dbReference type="ARBA" id="ARBA00023002"/>
    </source>
</evidence>
<evidence type="ECO:0000259" key="20">
    <source>
        <dbReference type="Pfam" id="PF22622"/>
    </source>
</evidence>
<evidence type="ECO:0000256" key="11">
    <source>
        <dbReference type="ARBA" id="ARBA00031778"/>
    </source>
</evidence>
<evidence type="ECO:0000256" key="12">
    <source>
        <dbReference type="ARBA" id="ARBA00032283"/>
    </source>
</evidence>
<dbReference type="UniPathway" id="UPA00118"/>
<keyword evidence="5" id="KW-0479">Metal-binding</keyword>
<dbReference type="InterPro" id="IPR029069">
    <property type="entry name" value="HotDog_dom_sf"/>
</dbReference>
<evidence type="ECO:0000313" key="21">
    <source>
        <dbReference type="EMBL" id="KAF7716278.1"/>
    </source>
</evidence>
<evidence type="ECO:0000256" key="7">
    <source>
        <dbReference type="ARBA" id="ARBA00022964"/>
    </source>
</evidence>